<feature type="domain" description="Glycosyltransferase subfamily 4-like N-terminal" evidence="4">
    <location>
        <begin position="17"/>
        <end position="169"/>
    </location>
</feature>
<evidence type="ECO:0000256" key="1">
    <source>
        <dbReference type="ARBA" id="ARBA00022676"/>
    </source>
</evidence>
<dbReference type="InterPro" id="IPR001296">
    <property type="entry name" value="Glyco_trans_1"/>
</dbReference>
<dbReference type="GO" id="GO:0016757">
    <property type="term" value="F:glycosyltransferase activity"/>
    <property type="evidence" value="ECO:0007669"/>
    <property type="project" value="UniProtKB-KW"/>
</dbReference>
<dbReference type="Pfam" id="PF13439">
    <property type="entry name" value="Glyco_transf_4"/>
    <property type="match status" value="1"/>
</dbReference>
<feature type="domain" description="Glycosyl transferase family 1" evidence="3">
    <location>
        <begin position="190"/>
        <end position="325"/>
    </location>
</feature>
<keyword evidence="1" id="KW-0328">Glycosyltransferase</keyword>
<dbReference type="Pfam" id="PF00534">
    <property type="entry name" value="Glycos_transf_1"/>
    <property type="match status" value="1"/>
</dbReference>
<dbReference type="InterPro" id="IPR028098">
    <property type="entry name" value="Glyco_trans_4-like_N"/>
</dbReference>
<evidence type="ECO:0000259" key="3">
    <source>
        <dbReference type="Pfam" id="PF00534"/>
    </source>
</evidence>
<accession>A0A101KPW5</accession>
<evidence type="ECO:0000259" key="4">
    <source>
        <dbReference type="Pfam" id="PF13439"/>
    </source>
</evidence>
<keyword evidence="2 5" id="KW-0808">Transferase</keyword>
<name>A0A101KPW5_RHILI</name>
<dbReference type="Proteomes" id="UP000053176">
    <property type="component" value="Unassembled WGS sequence"/>
</dbReference>
<evidence type="ECO:0000313" key="6">
    <source>
        <dbReference type="Proteomes" id="UP000053176"/>
    </source>
</evidence>
<comment type="caution">
    <text evidence="5">The sequence shown here is derived from an EMBL/GenBank/DDBJ whole genome shotgun (WGS) entry which is preliminary data.</text>
</comment>
<dbReference type="OrthoDB" id="9807414at2"/>
<dbReference type="SUPFAM" id="SSF53756">
    <property type="entry name" value="UDP-Glycosyltransferase/glycogen phosphorylase"/>
    <property type="match status" value="1"/>
</dbReference>
<protein>
    <submittedName>
        <fullName evidence="5">Glycosyl transferase family 1</fullName>
    </submittedName>
</protein>
<dbReference type="Gene3D" id="3.40.50.2000">
    <property type="entry name" value="Glycogen Phosphorylase B"/>
    <property type="match status" value="2"/>
</dbReference>
<dbReference type="PANTHER" id="PTHR12526:SF510">
    <property type="entry name" value="D-INOSITOL 3-PHOSPHATE GLYCOSYLTRANSFERASE"/>
    <property type="match status" value="1"/>
</dbReference>
<dbReference type="PANTHER" id="PTHR12526">
    <property type="entry name" value="GLYCOSYLTRANSFERASE"/>
    <property type="match status" value="1"/>
</dbReference>
<dbReference type="AlphaFoldDB" id="A0A101KPW5"/>
<dbReference type="EMBL" id="LPWA01000130">
    <property type="protein sequence ID" value="KUM24808.1"/>
    <property type="molecule type" value="Genomic_DNA"/>
</dbReference>
<sequence length="359" mass="39787">MKVLFAGGNGYPPQFSGGVQSSTHHLAEQLIEHGHEASVLAALFGQGMFGYKARAKMKLLGQRAVVDNFPGYPVVRAWFPWEAAAFAVKKLQPDVAVVQCHKSVPLGKALQAEGVPLVVYLRNVEFHELAGDLRELNSALYIANSEFTARTYKREFGIDSAVIPPTINPAAYSTPTTGEYVTFINPYEEKGFELAVRIAAACPEIPFLFVESWKLEDDHRARIAETIAPFSNIKLENRTDDMKTLYGRTKILLAPSKWEEAWGRVASEAHCSGIPVVGSRRGGLPEAIGSGGVVLDYDAPLEHWVAAVRQLWNDREEYERVSEAALAFSQRPELDPDRQFATFFALLDRAARQRARRAA</sequence>
<evidence type="ECO:0000256" key="2">
    <source>
        <dbReference type="ARBA" id="ARBA00022679"/>
    </source>
</evidence>
<reference evidence="5 6" key="1">
    <citation type="submission" date="2015-12" db="EMBL/GenBank/DDBJ databases">
        <title>Draft genome sequence of Mesorhizobium sp. UFLA 01-765, a multitolerant efficient symbiont and plant-growth promoting strain isolated from Zn-mining soil using Leucaena leucocephala as a trap plant.</title>
        <authorList>
            <person name="Rangel W.M."/>
            <person name="Thijs S."/>
            <person name="Longatti S.M."/>
            <person name="Moreira F.M."/>
            <person name="Weyens N."/>
            <person name="Vangronsveld J."/>
            <person name="Van Hamme J.D."/>
            <person name="Bottos E.M."/>
            <person name="Rineau F."/>
        </authorList>
    </citation>
    <scope>NUCLEOTIDE SEQUENCE [LARGE SCALE GENOMIC DNA]</scope>
    <source>
        <strain evidence="5 6">UFLA 01-765</strain>
    </source>
</reference>
<gene>
    <name evidence="5" type="ORF">AU467_29320</name>
</gene>
<organism evidence="5 6">
    <name type="scientific">Rhizobium loti</name>
    <name type="common">Mesorhizobium loti</name>
    <dbReference type="NCBI Taxonomy" id="381"/>
    <lineage>
        <taxon>Bacteria</taxon>
        <taxon>Pseudomonadati</taxon>
        <taxon>Pseudomonadota</taxon>
        <taxon>Alphaproteobacteria</taxon>
        <taxon>Hyphomicrobiales</taxon>
        <taxon>Phyllobacteriaceae</taxon>
        <taxon>Mesorhizobium</taxon>
    </lineage>
</organism>
<proteinExistence type="predicted"/>
<evidence type="ECO:0000313" key="5">
    <source>
        <dbReference type="EMBL" id="KUM24808.1"/>
    </source>
</evidence>